<dbReference type="SMART" id="SM00612">
    <property type="entry name" value="Kelch"/>
    <property type="match status" value="4"/>
</dbReference>
<organism evidence="4 5">
    <name type="scientific">Natronospira bacteriovora</name>
    <dbReference type="NCBI Taxonomy" id="3069753"/>
    <lineage>
        <taxon>Bacteria</taxon>
        <taxon>Pseudomonadati</taxon>
        <taxon>Pseudomonadota</taxon>
        <taxon>Gammaproteobacteria</taxon>
        <taxon>Natronospirales</taxon>
        <taxon>Natronospiraceae</taxon>
        <taxon>Natronospira</taxon>
    </lineage>
</organism>
<dbReference type="InterPro" id="IPR015915">
    <property type="entry name" value="Kelch-typ_b-propeller"/>
</dbReference>
<keyword evidence="1" id="KW-0880">Kelch repeat</keyword>
<dbReference type="Pfam" id="PF07646">
    <property type="entry name" value="Kelch_2"/>
    <property type="match status" value="1"/>
</dbReference>
<dbReference type="InterPro" id="IPR011498">
    <property type="entry name" value="Kelch_2"/>
</dbReference>
<dbReference type="PRINTS" id="PR00501">
    <property type="entry name" value="KELCHREPEAT"/>
</dbReference>
<accession>A0ABU0W4W7</accession>
<keyword evidence="3" id="KW-0732">Signal</keyword>
<evidence type="ECO:0000256" key="1">
    <source>
        <dbReference type="ARBA" id="ARBA00022441"/>
    </source>
</evidence>
<feature type="signal peptide" evidence="3">
    <location>
        <begin position="1"/>
        <end position="20"/>
    </location>
</feature>
<proteinExistence type="predicted"/>
<dbReference type="Proteomes" id="UP001239019">
    <property type="component" value="Unassembled WGS sequence"/>
</dbReference>
<dbReference type="Gene3D" id="2.120.10.80">
    <property type="entry name" value="Kelch-type beta propeller"/>
    <property type="match status" value="2"/>
</dbReference>
<keyword evidence="5" id="KW-1185">Reference proteome</keyword>
<evidence type="ECO:0000313" key="4">
    <source>
        <dbReference type="EMBL" id="MDQ2068999.1"/>
    </source>
</evidence>
<dbReference type="PANTHER" id="PTHR24412:SF489">
    <property type="entry name" value="RING FINGER DOMAIN AND KELCH REPEAT-CONTAINING PROTEIN DDB_G0271372"/>
    <property type="match status" value="1"/>
</dbReference>
<dbReference type="PANTHER" id="PTHR24412">
    <property type="entry name" value="KELCH PROTEIN"/>
    <property type="match status" value="1"/>
</dbReference>
<comment type="caution">
    <text evidence="4">The sequence shown here is derived from an EMBL/GenBank/DDBJ whole genome shotgun (WGS) entry which is preliminary data.</text>
</comment>
<dbReference type="PROSITE" id="PS51257">
    <property type="entry name" value="PROKAR_LIPOPROTEIN"/>
    <property type="match status" value="1"/>
</dbReference>
<dbReference type="EMBL" id="JAVDDT010000002">
    <property type="protein sequence ID" value="MDQ2068999.1"/>
    <property type="molecule type" value="Genomic_DNA"/>
</dbReference>
<evidence type="ECO:0000256" key="2">
    <source>
        <dbReference type="ARBA" id="ARBA00022737"/>
    </source>
</evidence>
<reference evidence="4 5" key="1">
    <citation type="submission" date="2023-08" db="EMBL/GenBank/DDBJ databases">
        <title>Whole-genome sequencing of halo(alkali)philic microorganisms from hypersaline lakes.</title>
        <authorList>
            <person name="Sorokin D.Y."/>
            <person name="Abbas B."/>
            <person name="Merkel A.Y."/>
        </authorList>
    </citation>
    <scope>NUCLEOTIDE SEQUENCE [LARGE SCALE GENOMIC DNA]</scope>
    <source>
        <strain evidence="4 5">AB-CW4</strain>
    </source>
</reference>
<name>A0ABU0W4W7_9GAMM</name>
<keyword evidence="2" id="KW-0677">Repeat</keyword>
<gene>
    <name evidence="4" type="ORF">RBH19_03835</name>
</gene>
<dbReference type="InterPro" id="IPR006652">
    <property type="entry name" value="Kelch_1"/>
</dbReference>
<dbReference type="Pfam" id="PF01344">
    <property type="entry name" value="Kelch_1"/>
    <property type="match status" value="2"/>
</dbReference>
<feature type="chain" id="PRO_5045449656" evidence="3">
    <location>
        <begin position="21"/>
        <end position="352"/>
    </location>
</feature>
<protein>
    <submittedName>
        <fullName evidence="4">Kelch repeat-containing protein</fullName>
    </submittedName>
</protein>
<sequence length="352" mass="37728">MAVKQGMAGLLLLALLLACAPEETETDERPRDEAAPSGSWAIMSAVPEARTEVSVTTDGERVYMIGGFLPPVDEDSDERPPAATDMFAWSPVEGEWENLGPIPGGTHHAGFVHVDGKLYVVGGYYDNTFDPAGHVWIYDIAADAWSEGTAMPTPRGALAYAVLDGRIHTIGGTVADAAEHDHEGHTTDAPDDSVGTHEVYDPATDSWERLAPMPTARNHHVAKAVDGRVVVTAGRAGRNFTMTETEIYDPSDDSWTEGAPLPTGRSGVAAERLGEWVYVFGGETFDEGAARTFDEVERYHIGLDRWESMPVMPTARHGLGAAVVDEGICVISGGPEPGYSFGTDNECFIPVD</sequence>
<dbReference type="RefSeq" id="WP_306727494.1">
    <property type="nucleotide sequence ID" value="NZ_JAVDDT010000002.1"/>
</dbReference>
<dbReference type="SUPFAM" id="SSF117281">
    <property type="entry name" value="Kelch motif"/>
    <property type="match status" value="1"/>
</dbReference>
<evidence type="ECO:0000256" key="3">
    <source>
        <dbReference type="SAM" id="SignalP"/>
    </source>
</evidence>
<evidence type="ECO:0000313" key="5">
    <source>
        <dbReference type="Proteomes" id="UP001239019"/>
    </source>
</evidence>